<organism evidence="3 4">
    <name type="scientific">Exophiala sideris</name>
    <dbReference type="NCBI Taxonomy" id="1016849"/>
    <lineage>
        <taxon>Eukaryota</taxon>
        <taxon>Fungi</taxon>
        <taxon>Dikarya</taxon>
        <taxon>Ascomycota</taxon>
        <taxon>Pezizomycotina</taxon>
        <taxon>Eurotiomycetes</taxon>
        <taxon>Chaetothyriomycetidae</taxon>
        <taxon>Chaetothyriales</taxon>
        <taxon>Herpotrichiellaceae</taxon>
        <taxon>Exophiala</taxon>
    </lineage>
</organism>
<dbReference type="InterPro" id="IPR056884">
    <property type="entry name" value="NPHP3-like_N"/>
</dbReference>
<keyword evidence="4" id="KW-1185">Reference proteome</keyword>
<gene>
    <name evidence="3" type="ORF">LTR69_008341</name>
</gene>
<feature type="domain" description="Nephrocystin 3-like N-terminal" evidence="2">
    <location>
        <begin position="292"/>
        <end position="471"/>
    </location>
</feature>
<protein>
    <recommendedName>
        <fullName evidence="2">Nephrocystin 3-like N-terminal domain-containing protein</fullName>
    </recommendedName>
</protein>
<dbReference type="PANTHER" id="PTHR10039:SF5">
    <property type="entry name" value="NACHT DOMAIN-CONTAINING PROTEIN"/>
    <property type="match status" value="1"/>
</dbReference>
<dbReference type="Gene3D" id="1.25.40.20">
    <property type="entry name" value="Ankyrin repeat-containing domain"/>
    <property type="match status" value="1"/>
</dbReference>
<evidence type="ECO:0000313" key="4">
    <source>
        <dbReference type="Proteomes" id="UP001345691"/>
    </source>
</evidence>
<sequence>MWLRDQLPSDFPSIRVLIYGYDTKLLKSESFQTVDDLAVSLIAQLRSIGKTQTFTKPLLIVAHSLGGLLVKRALCLLAGCGDSEAFMLDRVRLVVMFGVPSAGMRMEYLLPMVDGQPNQYLVECLSPDDPHNFVRTLNDSFYGISHLRRIRLISAYETQRTRTAKETSPGVWGRVGDPVTLVPPSSAIQKGSRNPSDVFPVDHDHSSMVKFTEDDVHYVTLQRFLREVLDSAQRSDFMGTIPPNNLAATDSPFSRYGDGEGTAIGEGGLKSLWFSEIDYREEHIAIAHDHSYEWLHDPNLRFFEWLQSTSRLYWIRGKPGSGKSTLMKYLRKAMSLWEGSTGHGSTLDKQFEFLWFFFNARGSYKQKSFEGLLRSILLQLGSRYPVVAQVIEERHRAKQTSIKDVWTDDELLSLFEHVKCEAKFDRQIVLFLDALDEFNGYPEIIAEFLSRLSDSPNETASLDIRICFSSRPWDAFVERFDTCTGFKLQEWTRSDISRYTKSRLEVMLQSQEPPLGSGALRHIERDVADYIRIHAQGVFLWVTMVLDELERMALSCTSPTLFYTQLIKLPTELEDYYGLIIGRIPPIMQLEALILLELVLRDLESPTDPSLLFLASRCARGETLEACQRLWRSAETDMFDGESLDLHLKDLCGGMLEIVDSGRGAIVQFMHETARDFVDRPDFRQRIFPGKALSLQRMDGHVMWTKYWFTYHGFNGPLDSHVDDVVTENVRQLCQYAYSAEQRTGEHLANFLDSVPRRLFSDSVKGSFRKAYWIHSPLSFAVLAGLELYVLQSLSIAATEGPQGCANLLNGNTDEALAHGLCHEVHERSRRREDEPSLGRMTKLLVDNGLDVNTHVNGYLPIELLFLDVTPYEFLHDKTTDGFVEVLNILLEAGCDPNTRLFYDNTGLSHPTFWKGRFQRRAAQCRLLHVSSVNLSLSLLKYGADANAYDSYGHTPLDVCLYIDVKRIAGDRTPSQALETVTILMKAGAHLSQDGYRYLKTLSKTLSPRRMVGNRQAYEGTTAAMHPKVLELIKTAPVLQNRRPESN</sequence>
<dbReference type="InterPro" id="IPR036770">
    <property type="entry name" value="Ankyrin_rpt-contain_sf"/>
</dbReference>
<dbReference type="Gene3D" id="3.40.50.300">
    <property type="entry name" value="P-loop containing nucleotide triphosphate hydrolases"/>
    <property type="match status" value="1"/>
</dbReference>
<comment type="caution">
    <text evidence="3">The sequence shown here is derived from an EMBL/GenBank/DDBJ whole genome shotgun (WGS) entry which is preliminary data.</text>
</comment>
<dbReference type="SUPFAM" id="SSF53474">
    <property type="entry name" value="alpha/beta-Hydrolases"/>
    <property type="match status" value="1"/>
</dbReference>
<evidence type="ECO:0000313" key="3">
    <source>
        <dbReference type="EMBL" id="KAK5055508.1"/>
    </source>
</evidence>
<evidence type="ECO:0000256" key="1">
    <source>
        <dbReference type="ARBA" id="ARBA00022737"/>
    </source>
</evidence>
<name>A0ABR0J3S7_9EURO</name>
<dbReference type="InterPro" id="IPR027417">
    <property type="entry name" value="P-loop_NTPase"/>
</dbReference>
<dbReference type="EMBL" id="JAVRRF010000020">
    <property type="protein sequence ID" value="KAK5055508.1"/>
    <property type="molecule type" value="Genomic_DNA"/>
</dbReference>
<dbReference type="InterPro" id="IPR029058">
    <property type="entry name" value="AB_hydrolase_fold"/>
</dbReference>
<dbReference type="SUPFAM" id="SSF48403">
    <property type="entry name" value="Ankyrin repeat"/>
    <property type="match status" value="1"/>
</dbReference>
<dbReference type="PANTHER" id="PTHR10039">
    <property type="entry name" value="AMELOGENIN"/>
    <property type="match status" value="1"/>
</dbReference>
<dbReference type="Pfam" id="PF24883">
    <property type="entry name" value="NPHP3_N"/>
    <property type="match status" value="1"/>
</dbReference>
<dbReference type="SUPFAM" id="SSF52540">
    <property type="entry name" value="P-loop containing nucleoside triphosphate hydrolases"/>
    <property type="match status" value="1"/>
</dbReference>
<dbReference type="Proteomes" id="UP001345691">
    <property type="component" value="Unassembled WGS sequence"/>
</dbReference>
<reference evidence="3 4" key="1">
    <citation type="submission" date="2023-08" db="EMBL/GenBank/DDBJ databases">
        <title>Black Yeasts Isolated from many extreme environments.</title>
        <authorList>
            <person name="Coleine C."/>
            <person name="Stajich J.E."/>
            <person name="Selbmann L."/>
        </authorList>
    </citation>
    <scope>NUCLEOTIDE SEQUENCE [LARGE SCALE GENOMIC DNA]</scope>
    <source>
        <strain evidence="3 4">CCFEE 6328</strain>
    </source>
</reference>
<keyword evidence="1" id="KW-0677">Repeat</keyword>
<accession>A0ABR0J3S7</accession>
<proteinExistence type="predicted"/>
<evidence type="ECO:0000259" key="2">
    <source>
        <dbReference type="Pfam" id="PF24883"/>
    </source>
</evidence>
<dbReference type="Gene3D" id="3.40.50.1820">
    <property type="entry name" value="alpha/beta hydrolase"/>
    <property type="match status" value="1"/>
</dbReference>